<dbReference type="Pfam" id="PF06584">
    <property type="entry name" value="DIRP"/>
    <property type="match status" value="1"/>
</dbReference>
<evidence type="ECO:0000313" key="6">
    <source>
        <dbReference type="Proteomes" id="UP000027138"/>
    </source>
</evidence>
<reference evidence="5 6" key="1">
    <citation type="journal article" date="2014" name="PLoS ONE">
        <title>Global Analysis of Gene Expression Profiles in Physic Nut (Jatropha curcas L.) Seedlings Exposed to Salt Stress.</title>
        <authorList>
            <person name="Zhang L."/>
            <person name="Zhang C."/>
            <person name="Wu P."/>
            <person name="Chen Y."/>
            <person name="Li M."/>
            <person name="Jiang H."/>
            <person name="Wu G."/>
        </authorList>
    </citation>
    <scope>NUCLEOTIDE SEQUENCE [LARGE SCALE GENOMIC DNA]</scope>
    <source>
        <strain evidence="6">cv. GZQX0401</strain>
        <tissue evidence="5">Young leaves</tissue>
    </source>
</reference>
<keyword evidence="6" id="KW-1185">Reference proteome</keyword>
<dbReference type="GO" id="GO:0006351">
    <property type="term" value="P:DNA-templated transcription"/>
    <property type="evidence" value="ECO:0007669"/>
    <property type="project" value="InterPro"/>
</dbReference>
<feature type="region of interest" description="Disordered" evidence="3">
    <location>
        <begin position="530"/>
        <end position="561"/>
    </location>
</feature>
<dbReference type="Pfam" id="PF00249">
    <property type="entry name" value="Myb_DNA-binding"/>
    <property type="match status" value="1"/>
</dbReference>
<dbReference type="STRING" id="180498.A0A067JU30"/>
<dbReference type="GO" id="GO:0003677">
    <property type="term" value="F:DNA binding"/>
    <property type="evidence" value="ECO:0007669"/>
    <property type="project" value="TreeGrafter"/>
</dbReference>
<dbReference type="GO" id="GO:0051726">
    <property type="term" value="P:regulation of cell cycle"/>
    <property type="evidence" value="ECO:0007669"/>
    <property type="project" value="TreeGrafter"/>
</dbReference>
<evidence type="ECO:0000259" key="4">
    <source>
        <dbReference type="PROSITE" id="PS51293"/>
    </source>
</evidence>
<evidence type="ECO:0000256" key="2">
    <source>
        <dbReference type="ARBA" id="ARBA00023242"/>
    </source>
</evidence>
<dbReference type="PANTHER" id="PTHR21689:SF5">
    <property type="entry name" value="PROTEIN ALWAYS EARLY 1-RELATED"/>
    <property type="match status" value="1"/>
</dbReference>
<name>A0A067JU30_JATCU</name>
<dbReference type="InterPro" id="IPR033471">
    <property type="entry name" value="DIRP"/>
</dbReference>
<feature type="compositionally biased region" description="Polar residues" evidence="3">
    <location>
        <begin position="534"/>
        <end position="543"/>
    </location>
</feature>
<evidence type="ECO:0000313" key="5">
    <source>
        <dbReference type="EMBL" id="KDP23505.1"/>
    </source>
</evidence>
<proteinExistence type="predicted"/>
<dbReference type="GO" id="GO:0006357">
    <property type="term" value="P:regulation of transcription by RNA polymerase II"/>
    <property type="evidence" value="ECO:0007669"/>
    <property type="project" value="TreeGrafter"/>
</dbReference>
<keyword evidence="2" id="KW-0539">Nucleus</keyword>
<feature type="domain" description="SANT" evidence="4">
    <location>
        <begin position="42"/>
        <end position="93"/>
    </location>
</feature>
<dbReference type="InterPro" id="IPR001005">
    <property type="entry name" value="SANT/Myb"/>
</dbReference>
<feature type="compositionally biased region" description="Basic and acidic residues" evidence="3">
    <location>
        <begin position="18"/>
        <end position="40"/>
    </location>
</feature>
<dbReference type="PROSITE" id="PS51293">
    <property type="entry name" value="SANT"/>
    <property type="match status" value="1"/>
</dbReference>
<feature type="region of interest" description="Disordered" evidence="3">
    <location>
        <begin position="357"/>
        <end position="381"/>
    </location>
</feature>
<feature type="region of interest" description="Disordered" evidence="3">
    <location>
        <begin position="117"/>
        <end position="153"/>
    </location>
</feature>
<dbReference type="GO" id="GO:0017053">
    <property type="term" value="C:transcription repressor complex"/>
    <property type="evidence" value="ECO:0007669"/>
    <property type="project" value="InterPro"/>
</dbReference>
<feature type="region of interest" description="Disordered" evidence="3">
    <location>
        <begin position="1015"/>
        <end position="1037"/>
    </location>
</feature>
<dbReference type="Gene3D" id="1.10.10.60">
    <property type="entry name" value="Homeodomain-like"/>
    <property type="match status" value="1"/>
</dbReference>
<dbReference type="PANTHER" id="PTHR21689">
    <property type="entry name" value="LIN-9"/>
    <property type="match status" value="1"/>
</dbReference>
<dbReference type="KEGG" id="jcu:105647532"/>
<feature type="region of interest" description="Disordered" evidence="3">
    <location>
        <begin position="1"/>
        <end position="40"/>
    </location>
</feature>
<comment type="subcellular location">
    <subcellularLocation>
        <location evidence="1">Nucleus</location>
    </subcellularLocation>
</comment>
<dbReference type="SUPFAM" id="SSF46689">
    <property type="entry name" value="Homeodomain-like"/>
    <property type="match status" value="1"/>
</dbReference>
<feature type="compositionally biased region" description="Polar residues" evidence="3">
    <location>
        <begin position="1015"/>
        <end position="1029"/>
    </location>
</feature>
<dbReference type="SMART" id="SM00717">
    <property type="entry name" value="SANT"/>
    <property type="match status" value="1"/>
</dbReference>
<dbReference type="Proteomes" id="UP000027138">
    <property type="component" value="Unassembled WGS sequence"/>
</dbReference>
<dbReference type="InterPro" id="IPR017884">
    <property type="entry name" value="SANT_dom"/>
</dbReference>
<sequence length="1112" mass="123982">MAPARKKSVNKRFLNEVSPHKEVRNSNKNKDRVTGKRRFSDKLGPRWSEGELQRFYKAYRVHGEDWKKVAAEVPNRSVDMVLALFMMNKVYLSLPEGTASVFGLIAMMTDHYNTLEVSDSERESNDVSGMSRKPLKRKRAKVQPSASKEDVVQSNSIASNDGYLSLLKKGNFYGAQPRAVGKRTPRIAVSYPYKKNDRENYVSLNWGQKSENDANDDEVAHVAALALTEALQRGGSTQVSFTPHRRTEHIKSSPVRSWDRMFPQSKSSHTKLSNGSTYEEWIEGGVSMRDDDGAYTRETSSLVDMEGVGTVEVHRKGKMFYRKRVKVEETGNCHSDDGGEACSGTEEGPKVRALKGEIDINESNAKIDDTSPQAQKRRSNKHFSGDEFSALDALHALANISVMESESSVQLNEGRTAFDVDDKSSIPEATSTSHHRDKNKLLVQKEKVLRTKCEVEGTSRKSELGRHMAICAKPVSEAKQGPQSSKSLKRKRQSSVSKVPNSEAPKNSHLSKSLEAEIVEEEEIISSLKGKRTGQISTVSKQSKAIGVPKRSFSGDQKSSASDVATSTAQVLVATQDTLPTRKTSRRKMDLKRAFIHKEGNSSKNILKNQANRYSTSLQDTALCLKEKLSCCLSSPMVRRWCTFEWFYSAIDYPWFAKREFVEYLNHVGLGHIPRLTRVEWGVIRSSLGKPRRFSEHFLCEEREKLKQYRDSVRKHYTELCTGIREGLPTDLARPLSVGQRVIALYPKTRELRDGCVLTIDHDRCRVQFDSPEMGVEFVKDIDCMPSNPVDNMPEAIRRHRFSVSKELQANGRSNTGGFTSTRHLENSQTPMNPLIKQVDANHLQAKIASTDIANAQQIFYGQPSAATQVQAKEADIQALSELNRALDKKASSALVNLRQHHTFSGNTLPPWLKPPANISLPGGLPGLHDSFISQESGSAVVEIVRSSRHKAHTMIDAAVQAISSMKEGEDAFMKIGEALDSIDKRQLASESKVQVIRSPEQVNGILSHQNQFISRTSDPQANSTTSDPKSQDNAEKVETAIPSELIKSCVATLLMLQTCTERHYPPAEVAQIIDSAVTSLHPCCPQNLPIYRDIQSCMGKIKTQILSLIPT</sequence>
<feature type="region of interest" description="Disordered" evidence="3">
    <location>
        <begin position="472"/>
        <end position="515"/>
    </location>
</feature>
<evidence type="ECO:0000256" key="3">
    <source>
        <dbReference type="SAM" id="MobiDB-lite"/>
    </source>
</evidence>
<evidence type="ECO:0000256" key="1">
    <source>
        <dbReference type="ARBA" id="ARBA00004123"/>
    </source>
</evidence>
<gene>
    <name evidence="5" type="ORF">JCGZ_23338</name>
</gene>
<dbReference type="GO" id="GO:0005654">
    <property type="term" value="C:nucleoplasm"/>
    <property type="evidence" value="ECO:0007669"/>
    <property type="project" value="TreeGrafter"/>
</dbReference>
<dbReference type="CDD" id="cd00167">
    <property type="entry name" value="SANT"/>
    <property type="match status" value="1"/>
</dbReference>
<feature type="compositionally biased region" description="Basic residues" evidence="3">
    <location>
        <begin position="1"/>
        <end position="10"/>
    </location>
</feature>
<dbReference type="EMBL" id="KK915213">
    <property type="protein sequence ID" value="KDP23505.1"/>
    <property type="molecule type" value="Genomic_DNA"/>
</dbReference>
<feature type="region of interest" description="Disordered" evidence="3">
    <location>
        <begin position="236"/>
        <end position="255"/>
    </location>
</feature>
<dbReference type="InterPro" id="IPR010561">
    <property type="entry name" value="LIN-9/ALY1"/>
</dbReference>
<accession>A0A067JU30</accession>
<dbReference type="OrthoDB" id="2339771at2759"/>
<feature type="region of interest" description="Disordered" evidence="3">
    <location>
        <begin position="422"/>
        <end position="443"/>
    </location>
</feature>
<dbReference type="SMART" id="SM01135">
    <property type="entry name" value="DIRP"/>
    <property type="match status" value="1"/>
</dbReference>
<protein>
    <recommendedName>
        <fullName evidence="4">SANT domain-containing protein</fullName>
    </recommendedName>
</protein>
<dbReference type="InterPro" id="IPR009057">
    <property type="entry name" value="Homeodomain-like_sf"/>
</dbReference>
<dbReference type="AlphaFoldDB" id="A0A067JU30"/>
<organism evidence="5 6">
    <name type="scientific">Jatropha curcas</name>
    <name type="common">Barbados nut</name>
    <dbReference type="NCBI Taxonomy" id="180498"/>
    <lineage>
        <taxon>Eukaryota</taxon>
        <taxon>Viridiplantae</taxon>
        <taxon>Streptophyta</taxon>
        <taxon>Embryophyta</taxon>
        <taxon>Tracheophyta</taxon>
        <taxon>Spermatophyta</taxon>
        <taxon>Magnoliopsida</taxon>
        <taxon>eudicotyledons</taxon>
        <taxon>Gunneridae</taxon>
        <taxon>Pentapetalae</taxon>
        <taxon>rosids</taxon>
        <taxon>fabids</taxon>
        <taxon>Malpighiales</taxon>
        <taxon>Euphorbiaceae</taxon>
        <taxon>Crotonoideae</taxon>
        <taxon>Jatropheae</taxon>
        <taxon>Jatropha</taxon>
    </lineage>
</organism>